<evidence type="ECO:0000256" key="4">
    <source>
        <dbReference type="ARBA" id="ARBA00022840"/>
    </source>
</evidence>
<dbReference type="InterPro" id="IPR027417">
    <property type="entry name" value="P-loop_NTPase"/>
</dbReference>
<dbReference type="SUPFAM" id="SSF52540">
    <property type="entry name" value="P-loop containing nucleoside triphosphate hydrolases"/>
    <property type="match status" value="1"/>
</dbReference>
<keyword evidence="6" id="KW-0406">Ion transport</keyword>
<dbReference type="Pfam" id="PF00005">
    <property type="entry name" value="ABC_tran"/>
    <property type="match status" value="1"/>
</dbReference>
<keyword evidence="4 9" id="KW-0067">ATP-binding</keyword>
<evidence type="ECO:0000313" key="10">
    <source>
        <dbReference type="Proteomes" id="UP000186406"/>
    </source>
</evidence>
<dbReference type="SMART" id="SM00382">
    <property type="entry name" value="AAA"/>
    <property type="match status" value="1"/>
</dbReference>
<keyword evidence="10" id="KW-1185">Reference proteome</keyword>
<dbReference type="InterPro" id="IPR003439">
    <property type="entry name" value="ABC_transporter-like_ATP-bd"/>
</dbReference>
<evidence type="ECO:0000256" key="5">
    <source>
        <dbReference type="ARBA" id="ARBA00022906"/>
    </source>
</evidence>
<keyword evidence="5" id="KW-0862">Zinc</keyword>
<feature type="domain" description="ABC transporter" evidence="8">
    <location>
        <begin position="4"/>
        <end position="237"/>
    </location>
</feature>
<evidence type="ECO:0000256" key="3">
    <source>
        <dbReference type="ARBA" id="ARBA00022741"/>
    </source>
</evidence>
<keyword evidence="2" id="KW-0813">Transport</keyword>
<dbReference type="RefSeq" id="WP_073628624.1">
    <property type="nucleotide sequence ID" value="NZ_FRXO01000004.1"/>
</dbReference>
<name>A0A1M7ZL30_9HYPH</name>
<gene>
    <name evidence="9" type="ORF">SAMN02745172_02222</name>
</gene>
<dbReference type="OrthoDB" id="9810077at2"/>
<dbReference type="EMBL" id="FRXO01000004">
    <property type="protein sequence ID" value="SHO65577.1"/>
    <property type="molecule type" value="Genomic_DNA"/>
</dbReference>
<organism evidence="9 10">
    <name type="scientific">Pseudoxanthobacter soli DSM 19599</name>
    <dbReference type="NCBI Taxonomy" id="1123029"/>
    <lineage>
        <taxon>Bacteria</taxon>
        <taxon>Pseudomonadati</taxon>
        <taxon>Pseudomonadota</taxon>
        <taxon>Alphaproteobacteria</taxon>
        <taxon>Hyphomicrobiales</taxon>
        <taxon>Segnochrobactraceae</taxon>
        <taxon>Pseudoxanthobacter</taxon>
    </lineage>
</organism>
<evidence type="ECO:0000256" key="2">
    <source>
        <dbReference type="ARBA" id="ARBA00022448"/>
    </source>
</evidence>
<dbReference type="Proteomes" id="UP000186406">
    <property type="component" value="Unassembled WGS sequence"/>
</dbReference>
<dbReference type="InterPro" id="IPR050153">
    <property type="entry name" value="Metal_Ion_Import_ABC"/>
</dbReference>
<dbReference type="PROSITE" id="PS00211">
    <property type="entry name" value="ABC_TRANSPORTER_1"/>
    <property type="match status" value="1"/>
</dbReference>
<dbReference type="STRING" id="1123029.SAMN02745172_02222"/>
<dbReference type="PROSITE" id="PS50893">
    <property type="entry name" value="ABC_TRANSPORTER_2"/>
    <property type="match status" value="1"/>
</dbReference>
<dbReference type="AlphaFoldDB" id="A0A1M7ZL30"/>
<evidence type="ECO:0000256" key="1">
    <source>
        <dbReference type="ARBA" id="ARBA00005417"/>
    </source>
</evidence>
<evidence type="ECO:0000256" key="6">
    <source>
        <dbReference type="ARBA" id="ARBA00023065"/>
    </source>
</evidence>
<reference evidence="9 10" key="1">
    <citation type="submission" date="2016-12" db="EMBL/GenBank/DDBJ databases">
        <authorList>
            <person name="Song W.-J."/>
            <person name="Kurnit D.M."/>
        </authorList>
    </citation>
    <scope>NUCLEOTIDE SEQUENCE [LARGE SCALE GENOMIC DNA]</scope>
    <source>
        <strain evidence="9 10">DSM 19599</strain>
    </source>
</reference>
<proteinExistence type="inferred from homology"/>
<dbReference type="Gene3D" id="3.40.50.300">
    <property type="entry name" value="P-loop containing nucleotide triphosphate hydrolases"/>
    <property type="match status" value="1"/>
</dbReference>
<comment type="similarity">
    <text evidence="1">Belongs to the ABC transporter superfamily.</text>
</comment>
<keyword evidence="3" id="KW-0547">Nucleotide-binding</keyword>
<evidence type="ECO:0000256" key="7">
    <source>
        <dbReference type="SAM" id="MobiDB-lite"/>
    </source>
</evidence>
<dbReference type="InterPro" id="IPR003593">
    <property type="entry name" value="AAA+_ATPase"/>
</dbReference>
<accession>A0A1M7ZL30</accession>
<dbReference type="GO" id="GO:0005524">
    <property type="term" value="F:ATP binding"/>
    <property type="evidence" value="ECO:0007669"/>
    <property type="project" value="UniProtKB-KW"/>
</dbReference>
<feature type="region of interest" description="Disordered" evidence="7">
    <location>
        <begin position="258"/>
        <end position="307"/>
    </location>
</feature>
<dbReference type="InterPro" id="IPR017871">
    <property type="entry name" value="ABC_transporter-like_CS"/>
</dbReference>
<protein>
    <submittedName>
        <fullName evidence="9">Zinc/manganese transport system ATP-binding protein</fullName>
    </submittedName>
</protein>
<evidence type="ECO:0000259" key="8">
    <source>
        <dbReference type="PROSITE" id="PS50893"/>
    </source>
</evidence>
<dbReference type="PANTHER" id="PTHR42734">
    <property type="entry name" value="METAL TRANSPORT SYSTEM ATP-BINDING PROTEIN TM_0124-RELATED"/>
    <property type="match status" value="1"/>
</dbReference>
<feature type="compositionally biased region" description="Basic and acidic residues" evidence="7">
    <location>
        <begin position="258"/>
        <end position="281"/>
    </location>
</feature>
<keyword evidence="5" id="KW-0864">Zinc transport</keyword>
<dbReference type="GO" id="GO:0006829">
    <property type="term" value="P:zinc ion transport"/>
    <property type="evidence" value="ECO:0007669"/>
    <property type="project" value="UniProtKB-KW"/>
</dbReference>
<sequence length="307" mass="32374">MSAVVFRDVALDQGGRRVLSGVSFVVEPGQFVGVLGPNGSGKTTVMRAIVGLLPVTAGSISVCGAPVRRGNPAIGYAPQLRRTLADARFTGFEVVLSGAGGERWGWPWASKRDRAAAWSALERVGGLDLAGRPVGEMSGGERQRLMIAQALLGEPRLLLLDEPLVSLDPARQADIVALVASIARERNIAVLFSAHEVNPLVGAIDRVLYLARGHAATGTIDEVVTGPVLSRLYGSSIDVVRVDGRIFVMSGRHDVERGEHCGHAHSHEHAHGAHSHGHDHGPAGVLSSPGSASVGHQHRERSPHAEL</sequence>
<evidence type="ECO:0000313" key="9">
    <source>
        <dbReference type="EMBL" id="SHO65577.1"/>
    </source>
</evidence>
<dbReference type="GO" id="GO:0016887">
    <property type="term" value="F:ATP hydrolysis activity"/>
    <property type="evidence" value="ECO:0007669"/>
    <property type="project" value="InterPro"/>
</dbReference>